<evidence type="ECO:0000256" key="6">
    <source>
        <dbReference type="ARBA" id="ARBA00023303"/>
    </source>
</evidence>
<sequence>MKISAKVTYVSVTGKGRDVLHRRFAHRRCSRRLVGTTKRTNEKSPAKAVRDSLSELACGVSSSPGEQAPDRSKLAGQGLRLEANKDRSTRAADLATLPPYRAPRRYTKSSPPQTADNKTEVFIQLEVTFVSDIRVGELGGFQLHAWVSLLWRDSRVNVELLRQLGYRIMPEFLARSVWRPGVVFEGVGEVARLDEPDVFVRDDDFLLSRQRAVFQVLCLGQRDNFILGVTVCSLVVKLLHDADGAPNLVWIGNDTVSPLHGQYDSVTVHGDVRPLVYTLVKVEPVQRDDTSTVGSTPTVAADFHFSKVTWSFLLSTYVPSTMVVIVSWIAFWVDAGAAASRVTLGVACLLMLVAQVGHNRIASPHDTQLQPGDVWFFVSAVAVFCSLLEFVLAHGAHRDQARAQGVGAVGAASAVAEPRYRVYRRPPTMNTLTIVCDTASQTDRSYRAYQANELDVLARVIFPIAFILVASLYFLWYAASY</sequence>
<keyword evidence="4" id="KW-1003">Cell membrane</keyword>
<feature type="transmembrane region" description="Helical" evidence="8">
    <location>
        <begin position="456"/>
        <end position="479"/>
    </location>
</feature>
<comment type="caution">
    <text evidence="10">The sequence shown here is derived from an EMBL/GenBank/DDBJ whole genome shotgun (WGS) entry which is preliminary data.</text>
</comment>
<dbReference type="EMBL" id="JABSTU010000005">
    <property type="protein sequence ID" value="KAH8032137.1"/>
    <property type="molecule type" value="Genomic_DNA"/>
</dbReference>
<evidence type="ECO:0000256" key="5">
    <source>
        <dbReference type="ARBA" id="ARBA00023065"/>
    </source>
</evidence>
<keyword evidence="6" id="KW-0407">Ion channel</keyword>
<organism evidence="10 11">
    <name type="scientific">Rhipicephalus microplus</name>
    <name type="common">Cattle tick</name>
    <name type="synonym">Boophilus microplus</name>
    <dbReference type="NCBI Taxonomy" id="6941"/>
    <lineage>
        <taxon>Eukaryota</taxon>
        <taxon>Metazoa</taxon>
        <taxon>Ecdysozoa</taxon>
        <taxon>Arthropoda</taxon>
        <taxon>Chelicerata</taxon>
        <taxon>Arachnida</taxon>
        <taxon>Acari</taxon>
        <taxon>Parasitiformes</taxon>
        <taxon>Ixodida</taxon>
        <taxon>Ixodoidea</taxon>
        <taxon>Ixodidae</taxon>
        <taxon>Rhipicephalinae</taxon>
        <taxon>Rhipicephalus</taxon>
        <taxon>Boophilus</taxon>
    </lineage>
</organism>
<dbReference type="Pfam" id="PF02932">
    <property type="entry name" value="Neur_chan_memb"/>
    <property type="match status" value="1"/>
</dbReference>
<dbReference type="SUPFAM" id="SSF90112">
    <property type="entry name" value="Neurotransmitter-gated ion-channel transmembrane pore"/>
    <property type="match status" value="1"/>
</dbReference>
<keyword evidence="8" id="KW-0472">Membrane</keyword>
<dbReference type="GO" id="GO:0005886">
    <property type="term" value="C:plasma membrane"/>
    <property type="evidence" value="ECO:0007669"/>
    <property type="project" value="UniProtKB-SubCell"/>
</dbReference>
<dbReference type="Proteomes" id="UP000821866">
    <property type="component" value="Chromosome 3"/>
</dbReference>
<dbReference type="GO" id="GO:0005230">
    <property type="term" value="F:extracellular ligand-gated monoatomic ion channel activity"/>
    <property type="evidence" value="ECO:0007669"/>
    <property type="project" value="InterPro"/>
</dbReference>
<feature type="region of interest" description="Disordered" evidence="7">
    <location>
        <begin position="58"/>
        <end position="88"/>
    </location>
</feature>
<keyword evidence="3" id="KW-0813">Transport</keyword>
<evidence type="ECO:0000256" key="7">
    <source>
        <dbReference type="SAM" id="MobiDB-lite"/>
    </source>
</evidence>
<evidence type="ECO:0000313" key="11">
    <source>
        <dbReference type="Proteomes" id="UP000821866"/>
    </source>
</evidence>
<dbReference type="InterPro" id="IPR006201">
    <property type="entry name" value="Neur_channel"/>
</dbReference>
<dbReference type="InterPro" id="IPR036719">
    <property type="entry name" value="Neuro-gated_channel_TM_sf"/>
</dbReference>
<dbReference type="PANTHER" id="PTHR18945">
    <property type="entry name" value="NEUROTRANSMITTER GATED ION CHANNEL"/>
    <property type="match status" value="1"/>
</dbReference>
<evidence type="ECO:0000256" key="8">
    <source>
        <dbReference type="SAM" id="Phobius"/>
    </source>
</evidence>
<keyword evidence="11" id="KW-1185">Reference proteome</keyword>
<evidence type="ECO:0000256" key="4">
    <source>
        <dbReference type="ARBA" id="ARBA00022475"/>
    </source>
</evidence>
<dbReference type="Gene3D" id="1.20.58.390">
    <property type="entry name" value="Neurotransmitter-gated ion-channel transmembrane domain"/>
    <property type="match status" value="1"/>
</dbReference>
<evidence type="ECO:0000256" key="2">
    <source>
        <dbReference type="ARBA" id="ARBA00004236"/>
    </source>
</evidence>
<feature type="domain" description="Neurotransmitter-gated ion-channel transmembrane" evidence="9">
    <location>
        <begin position="316"/>
        <end position="426"/>
    </location>
</feature>
<feature type="transmembrane region" description="Helical" evidence="8">
    <location>
        <begin position="310"/>
        <end position="331"/>
    </location>
</feature>
<keyword evidence="5" id="KW-0406">Ion transport</keyword>
<dbReference type="GO" id="GO:0005254">
    <property type="term" value="F:chloride channel activity"/>
    <property type="evidence" value="ECO:0007669"/>
    <property type="project" value="UniProtKB-ARBA"/>
</dbReference>
<dbReference type="VEuPathDB" id="VectorBase:LOC119164750"/>
<name>A0A9J6ECU3_RHIMP</name>
<dbReference type="Gene3D" id="2.70.170.10">
    <property type="entry name" value="Neurotransmitter-gated ion-channel ligand-binding domain"/>
    <property type="match status" value="1"/>
</dbReference>
<dbReference type="InterPro" id="IPR038050">
    <property type="entry name" value="Neuro_actylchol_rec"/>
</dbReference>
<protein>
    <recommendedName>
        <fullName evidence="9">Neurotransmitter-gated ion-channel transmembrane domain-containing protein</fullName>
    </recommendedName>
</protein>
<dbReference type="SUPFAM" id="SSF63712">
    <property type="entry name" value="Nicotinic receptor ligand binding domain-like"/>
    <property type="match status" value="1"/>
</dbReference>
<dbReference type="GO" id="GO:0004888">
    <property type="term" value="F:transmembrane signaling receptor activity"/>
    <property type="evidence" value="ECO:0007669"/>
    <property type="project" value="InterPro"/>
</dbReference>
<dbReference type="InterPro" id="IPR036734">
    <property type="entry name" value="Neur_chan_lig-bd_sf"/>
</dbReference>
<accession>A0A9J6ECU3</accession>
<dbReference type="InterPro" id="IPR006029">
    <property type="entry name" value="Neurotrans-gated_channel_TM"/>
</dbReference>
<gene>
    <name evidence="10" type="ORF">HPB51_023281</name>
</gene>
<comment type="subcellular location">
    <subcellularLocation>
        <location evidence="2">Cell membrane</location>
    </subcellularLocation>
    <subcellularLocation>
        <location evidence="1">Membrane</location>
        <topology evidence="1">Multi-pass membrane protein</topology>
    </subcellularLocation>
</comment>
<feature type="transmembrane region" description="Helical" evidence="8">
    <location>
        <begin position="374"/>
        <end position="392"/>
    </location>
</feature>
<proteinExistence type="predicted"/>
<dbReference type="GO" id="GO:0099095">
    <property type="term" value="F:ligand-gated monoatomic anion channel activity"/>
    <property type="evidence" value="ECO:0007669"/>
    <property type="project" value="UniProtKB-ARBA"/>
</dbReference>
<evidence type="ECO:0000313" key="10">
    <source>
        <dbReference type="EMBL" id="KAH8032137.1"/>
    </source>
</evidence>
<reference evidence="10" key="1">
    <citation type="journal article" date="2020" name="Cell">
        <title>Large-Scale Comparative Analyses of Tick Genomes Elucidate Their Genetic Diversity and Vector Capacities.</title>
        <authorList>
            <consortium name="Tick Genome and Microbiome Consortium (TIGMIC)"/>
            <person name="Jia N."/>
            <person name="Wang J."/>
            <person name="Shi W."/>
            <person name="Du L."/>
            <person name="Sun Y."/>
            <person name="Zhan W."/>
            <person name="Jiang J.F."/>
            <person name="Wang Q."/>
            <person name="Zhang B."/>
            <person name="Ji P."/>
            <person name="Bell-Sakyi L."/>
            <person name="Cui X.M."/>
            <person name="Yuan T.T."/>
            <person name="Jiang B.G."/>
            <person name="Yang W.F."/>
            <person name="Lam T.T."/>
            <person name="Chang Q.C."/>
            <person name="Ding S.J."/>
            <person name="Wang X.J."/>
            <person name="Zhu J.G."/>
            <person name="Ruan X.D."/>
            <person name="Zhao L."/>
            <person name="Wei J.T."/>
            <person name="Ye R.Z."/>
            <person name="Que T.C."/>
            <person name="Du C.H."/>
            <person name="Zhou Y.H."/>
            <person name="Cheng J.X."/>
            <person name="Dai P.F."/>
            <person name="Guo W.B."/>
            <person name="Han X.H."/>
            <person name="Huang E.J."/>
            <person name="Li L.F."/>
            <person name="Wei W."/>
            <person name="Gao Y.C."/>
            <person name="Liu J.Z."/>
            <person name="Shao H.Z."/>
            <person name="Wang X."/>
            <person name="Wang C.C."/>
            <person name="Yang T.C."/>
            <person name="Huo Q.B."/>
            <person name="Li W."/>
            <person name="Chen H.Y."/>
            <person name="Chen S.E."/>
            <person name="Zhou L.G."/>
            <person name="Ni X.B."/>
            <person name="Tian J.H."/>
            <person name="Sheng Y."/>
            <person name="Liu T."/>
            <person name="Pan Y.S."/>
            <person name="Xia L.Y."/>
            <person name="Li J."/>
            <person name="Zhao F."/>
            <person name="Cao W.C."/>
        </authorList>
    </citation>
    <scope>NUCLEOTIDE SEQUENCE</scope>
    <source>
        <strain evidence="10">Rmic-2018</strain>
    </source>
</reference>
<dbReference type="InterPro" id="IPR006028">
    <property type="entry name" value="GABAA/Glycine_rcpt"/>
</dbReference>
<reference evidence="10" key="2">
    <citation type="submission" date="2021-09" db="EMBL/GenBank/DDBJ databases">
        <authorList>
            <person name="Jia N."/>
            <person name="Wang J."/>
            <person name="Shi W."/>
            <person name="Du L."/>
            <person name="Sun Y."/>
            <person name="Zhan W."/>
            <person name="Jiang J."/>
            <person name="Wang Q."/>
            <person name="Zhang B."/>
            <person name="Ji P."/>
            <person name="Sakyi L.B."/>
            <person name="Cui X."/>
            <person name="Yuan T."/>
            <person name="Jiang B."/>
            <person name="Yang W."/>
            <person name="Lam T.T.-Y."/>
            <person name="Chang Q."/>
            <person name="Ding S."/>
            <person name="Wang X."/>
            <person name="Zhu J."/>
            <person name="Ruan X."/>
            <person name="Zhao L."/>
            <person name="Wei J."/>
            <person name="Que T."/>
            <person name="Du C."/>
            <person name="Cheng J."/>
            <person name="Dai P."/>
            <person name="Han X."/>
            <person name="Huang E."/>
            <person name="Gao Y."/>
            <person name="Liu J."/>
            <person name="Shao H."/>
            <person name="Ye R."/>
            <person name="Li L."/>
            <person name="Wei W."/>
            <person name="Wang X."/>
            <person name="Wang C."/>
            <person name="Huo Q."/>
            <person name="Li W."/>
            <person name="Guo W."/>
            <person name="Chen H."/>
            <person name="Chen S."/>
            <person name="Zhou L."/>
            <person name="Zhou L."/>
            <person name="Ni X."/>
            <person name="Tian J."/>
            <person name="Zhou Y."/>
            <person name="Sheng Y."/>
            <person name="Liu T."/>
            <person name="Pan Y."/>
            <person name="Xia L."/>
            <person name="Li J."/>
            <person name="Zhao F."/>
            <person name="Cao W."/>
        </authorList>
    </citation>
    <scope>NUCLEOTIDE SEQUENCE</scope>
    <source>
        <strain evidence="10">Rmic-2018</strain>
        <tissue evidence="10">Larvae</tissue>
    </source>
</reference>
<dbReference type="AlphaFoldDB" id="A0A9J6ECU3"/>
<evidence type="ECO:0000256" key="1">
    <source>
        <dbReference type="ARBA" id="ARBA00004141"/>
    </source>
</evidence>
<keyword evidence="8" id="KW-1133">Transmembrane helix</keyword>
<evidence type="ECO:0000259" key="9">
    <source>
        <dbReference type="Pfam" id="PF02932"/>
    </source>
</evidence>
<keyword evidence="8" id="KW-0812">Transmembrane</keyword>
<dbReference type="PRINTS" id="PR00253">
    <property type="entry name" value="GABAARECEPTR"/>
</dbReference>
<evidence type="ECO:0000256" key="3">
    <source>
        <dbReference type="ARBA" id="ARBA00022448"/>
    </source>
</evidence>
<feature type="transmembrane region" description="Helical" evidence="8">
    <location>
        <begin position="338"/>
        <end position="354"/>
    </location>
</feature>